<dbReference type="eggNOG" id="KOG1664">
    <property type="taxonomic scope" value="Eukaryota"/>
</dbReference>
<dbReference type="AlphaFoldDB" id="I6NCR0"/>
<organism evidence="4 5">
    <name type="scientific">Eremothecium cymbalariae (strain CBS 270.75 / DBVPG 7215 / KCTC 17166 / NRRL Y-17582)</name>
    <name type="common">Yeast</name>
    <dbReference type="NCBI Taxonomy" id="931890"/>
    <lineage>
        <taxon>Eukaryota</taxon>
        <taxon>Fungi</taxon>
        <taxon>Dikarya</taxon>
        <taxon>Ascomycota</taxon>
        <taxon>Saccharomycotina</taxon>
        <taxon>Saccharomycetes</taxon>
        <taxon>Saccharomycetales</taxon>
        <taxon>Saccharomycetaceae</taxon>
        <taxon>Eremothecium</taxon>
    </lineage>
</organism>
<evidence type="ECO:0008006" key="6">
    <source>
        <dbReference type="Google" id="ProtNLM"/>
    </source>
</evidence>
<dbReference type="SUPFAM" id="SSF160527">
    <property type="entry name" value="V-type ATPase subunit E-like"/>
    <property type="match status" value="1"/>
</dbReference>
<dbReference type="HAMAP" id="MF_00311">
    <property type="entry name" value="ATP_synth_E_arch"/>
    <property type="match status" value="1"/>
</dbReference>
<dbReference type="FunCoup" id="I6NCR0">
    <property type="interactions" value="749"/>
</dbReference>
<dbReference type="HOGENOM" id="CLU_073641_0_0_1"/>
<dbReference type="STRING" id="931890.I6NCR0"/>
<dbReference type="OrthoDB" id="10263003at2759"/>
<comment type="similarity">
    <text evidence="1">Belongs to the V-ATPase E subunit family.</text>
</comment>
<dbReference type="InParanoid" id="I6NCR0"/>
<dbReference type="GO" id="GO:0045121">
    <property type="term" value="C:membrane raft"/>
    <property type="evidence" value="ECO:0007669"/>
    <property type="project" value="EnsemblFungi"/>
</dbReference>
<keyword evidence="2" id="KW-0813">Transport</keyword>
<keyword evidence="3" id="KW-0406">Ion transport</keyword>
<evidence type="ECO:0000313" key="5">
    <source>
        <dbReference type="Proteomes" id="UP000006790"/>
    </source>
</evidence>
<dbReference type="Gene3D" id="3.30.2320.30">
    <property type="entry name" value="ATP synthase, E subunit, C-terminal"/>
    <property type="match status" value="1"/>
</dbReference>
<evidence type="ECO:0000256" key="3">
    <source>
        <dbReference type="ARBA" id="ARBA00023065"/>
    </source>
</evidence>
<dbReference type="KEGG" id="erc:Ecym_5062"/>
<evidence type="ECO:0000256" key="2">
    <source>
        <dbReference type="ARBA" id="ARBA00022448"/>
    </source>
</evidence>
<accession>I6NCR0</accession>
<dbReference type="Proteomes" id="UP000006790">
    <property type="component" value="Chromosome 5"/>
</dbReference>
<keyword evidence="5" id="KW-1185">Reference proteome</keyword>
<dbReference type="EMBL" id="CP002501">
    <property type="protein sequence ID" value="AET39852.1"/>
    <property type="molecule type" value="Genomic_DNA"/>
</dbReference>
<dbReference type="RefSeq" id="XP_003646669.1">
    <property type="nucleotide sequence ID" value="XM_003646621.1"/>
</dbReference>
<evidence type="ECO:0000256" key="1">
    <source>
        <dbReference type="ARBA" id="ARBA00005901"/>
    </source>
</evidence>
<dbReference type="Gene3D" id="6.10.250.1620">
    <property type="match status" value="1"/>
</dbReference>
<dbReference type="GO" id="GO:0000221">
    <property type="term" value="C:vacuolar proton-transporting V-type ATPase, V1 domain"/>
    <property type="evidence" value="ECO:0007669"/>
    <property type="project" value="EnsemblFungi"/>
</dbReference>
<protein>
    <recommendedName>
        <fullName evidence="6">V-type proton ATPase subunit E</fullName>
    </recommendedName>
</protein>
<dbReference type="PANTHER" id="PTHR45715">
    <property type="entry name" value="ATPASE H+-TRANSPORTING V1 SUBUNIT E1A-RELATED"/>
    <property type="match status" value="1"/>
</dbReference>
<proteinExistence type="inferred from homology"/>
<dbReference type="OMA" id="QHMMAFI"/>
<dbReference type="InterPro" id="IPR002842">
    <property type="entry name" value="ATPase_V1_Esu"/>
</dbReference>
<evidence type="ECO:0000313" key="4">
    <source>
        <dbReference type="EMBL" id="AET39852.1"/>
    </source>
</evidence>
<name>I6NCR0_ERECY</name>
<dbReference type="Pfam" id="PF01991">
    <property type="entry name" value="vATP-synt_E"/>
    <property type="match status" value="1"/>
</dbReference>
<dbReference type="InterPro" id="IPR038495">
    <property type="entry name" value="ATPase_E_C"/>
</dbReference>
<dbReference type="GO" id="GO:0000329">
    <property type="term" value="C:fungal-type vacuole membrane"/>
    <property type="evidence" value="ECO:0007669"/>
    <property type="project" value="EnsemblFungi"/>
</dbReference>
<dbReference type="GO" id="GO:0046961">
    <property type="term" value="F:proton-transporting ATPase activity, rotational mechanism"/>
    <property type="evidence" value="ECO:0007669"/>
    <property type="project" value="InterPro"/>
</dbReference>
<dbReference type="GeneID" id="11470298"/>
<reference evidence="4 5" key="1">
    <citation type="journal article" date="2011" name="G3 (Bethesda)">
        <title>Genome evolution in the Eremothecium clade of the Saccharomyces complex revealed by comparative genomics.</title>
        <authorList>
            <person name="Wendland J."/>
            <person name="Walther A."/>
        </authorList>
    </citation>
    <scope>NUCLEOTIDE SEQUENCE [LARGE SCALE GENOMIC DNA]</scope>
    <source>
        <strain evidence="5">CBS 270.75 / DBVPG 7215 / KCTC 17166 / NRRL Y-17582</strain>
    </source>
</reference>
<gene>
    <name evidence="4" type="ordered locus">Ecym_5062</name>
</gene>
<sequence length="229" mass="25833">MSAITALTPNQVSDELNKMQAFIRKEAEEKAKEIQLKADQEYEIEKSSLVRNEITNIDVITAEKRKKASLQQQIMKSTVANKMRLKALLAMEEGLEDIFEAARDSLASISQDEERYKPVLVDLIVEGMLKLLEPHVIIQARESDIPLIESLIDVIQLKYKEATSKEVNITLSQEYLNKDVAGGVKITDASGRIKIDNTLEERLKLLRDSSLPGIRSTLFGVSKTRKFTD</sequence>